<keyword evidence="4 5" id="KW-0472">Membrane</keyword>
<dbReference type="Proteomes" id="UP000503336">
    <property type="component" value="Chromosome"/>
</dbReference>
<evidence type="ECO:0000256" key="4">
    <source>
        <dbReference type="ARBA" id="ARBA00023136"/>
    </source>
</evidence>
<evidence type="ECO:0008006" key="8">
    <source>
        <dbReference type="Google" id="ProtNLM"/>
    </source>
</evidence>
<evidence type="ECO:0000256" key="1">
    <source>
        <dbReference type="ARBA" id="ARBA00004141"/>
    </source>
</evidence>
<evidence type="ECO:0000313" key="6">
    <source>
        <dbReference type="EMBL" id="QIE57735.1"/>
    </source>
</evidence>
<keyword evidence="2 5" id="KW-0812">Transmembrane</keyword>
<comment type="subcellular location">
    <subcellularLocation>
        <location evidence="1">Membrane</location>
        <topology evidence="1">Multi-pass membrane protein</topology>
    </subcellularLocation>
</comment>
<dbReference type="KEGG" id="hdh:G5B40_03325"/>
<sequence length="234" mass="25543">MMLSDVSRALAQMFDGRFFRVLVKSVGLTVLLLAGLIALVIWGIGAIPPVNFTIPFTDYEVGFLDDVAGFASVGLVLILSAFLMFPVAAVFVGLFLDEIADAVEEKYYPGLPPPRKQGIGEIISQGVKFAIVLVFANLAALIIYLLSTVLAPVIFWMVNGFLLGREYFEIVAMRRMDGTAAKALRRRYFLEIWIAGTLLAAPLSVPILNIITPLIGVAAFVHLYHRKTGRPVGV</sequence>
<keyword evidence="7" id="KW-1185">Reference proteome</keyword>
<feature type="transmembrane region" description="Helical" evidence="5">
    <location>
        <begin position="21"/>
        <end position="47"/>
    </location>
</feature>
<reference evidence="6 7" key="1">
    <citation type="submission" date="2020-02" db="EMBL/GenBank/DDBJ databases">
        <title>complete genome sequence of Rhodobacteraceae bacterium.</title>
        <authorList>
            <person name="Park J."/>
            <person name="Kim Y.-S."/>
            <person name="Kim K.-H."/>
        </authorList>
    </citation>
    <scope>NUCLEOTIDE SEQUENCE [LARGE SCALE GENOMIC DNA]</scope>
    <source>
        <strain evidence="6 7">RR4-56</strain>
    </source>
</reference>
<name>A0A7M3T6V4_9RHOB</name>
<protein>
    <recommendedName>
        <fullName evidence="8">CysZ-like protein</fullName>
    </recommendedName>
</protein>
<keyword evidence="3 5" id="KW-1133">Transmembrane helix</keyword>
<evidence type="ECO:0000256" key="5">
    <source>
        <dbReference type="SAM" id="Phobius"/>
    </source>
</evidence>
<feature type="transmembrane region" description="Helical" evidence="5">
    <location>
        <begin position="67"/>
        <end position="96"/>
    </location>
</feature>
<proteinExistence type="predicted"/>
<dbReference type="Pfam" id="PF07264">
    <property type="entry name" value="EI24"/>
    <property type="match status" value="1"/>
</dbReference>
<gene>
    <name evidence="6" type="ORF">G5B40_03325</name>
</gene>
<evidence type="ECO:0000256" key="2">
    <source>
        <dbReference type="ARBA" id="ARBA00022692"/>
    </source>
</evidence>
<feature type="transmembrane region" description="Helical" evidence="5">
    <location>
        <begin position="129"/>
        <end position="158"/>
    </location>
</feature>
<feature type="transmembrane region" description="Helical" evidence="5">
    <location>
        <begin position="192"/>
        <end position="221"/>
    </location>
</feature>
<organism evidence="6 7">
    <name type="scientific">Pikeienuella piscinae</name>
    <dbReference type="NCBI Taxonomy" id="2748098"/>
    <lineage>
        <taxon>Bacteria</taxon>
        <taxon>Pseudomonadati</taxon>
        <taxon>Pseudomonadota</taxon>
        <taxon>Alphaproteobacteria</taxon>
        <taxon>Rhodobacterales</taxon>
        <taxon>Paracoccaceae</taxon>
        <taxon>Pikeienuella</taxon>
    </lineage>
</organism>
<accession>A0A7M3T6V4</accession>
<dbReference type="EMBL" id="CP049056">
    <property type="protein sequence ID" value="QIE57735.1"/>
    <property type="molecule type" value="Genomic_DNA"/>
</dbReference>
<evidence type="ECO:0000256" key="3">
    <source>
        <dbReference type="ARBA" id="ARBA00022989"/>
    </source>
</evidence>
<dbReference type="InterPro" id="IPR059112">
    <property type="entry name" value="CysZ/EI24"/>
</dbReference>
<dbReference type="AlphaFoldDB" id="A0A7M3T6V4"/>
<evidence type="ECO:0000313" key="7">
    <source>
        <dbReference type="Proteomes" id="UP000503336"/>
    </source>
</evidence>